<dbReference type="InParanoid" id="A0A0C9ZH97"/>
<feature type="compositionally biased region" description="Basic and acidic residues" evidence="1">
    <location>
        <begin position="73"/>
        <end position="92"/>
    </location>
</feature>
<dbReference type="InterPro" id="IPR036412">
    <property type="entry name" value="HAD-like_sf"/>
</dbReference>
<dbReference type="EMBL" id="KN835498">
    <property type="protein sequence ID" value="KIK36785.1"/>
    <property type="molecule type" value="Genomic_DNA"/>
</dbReference>
<reference evidence="4" key="2">
    <citation type="submission" date="2015-01" db="EMBL/GenBank/DDBJ databases">
        <title>Evolutionary Origins and Diversification of the Mycorrhizal Mutualists.</title>
        <authorList>
            <consortium name="DOE Joint Genome Institute"/>
            <consortium name="Mycorrhizal Genomics Consortium"/>
            <person name="Kohler A."/>
            <person name="Kuo A."/>
            <person name="Nagy L.G."/>
            <person name="Floudas D."/>
            <person name="Copeland A."/>
            <person name="Barry K.W."/>
            <person name="Cichocki N."/>
            <person name="Veneault-Fourrey C."/>
            <person name="LaButti K."/>
            <person name="Lindquist E.A."/>
            <person name="Lipzen A."/>
            <person name="Lundell T."/>
            <person name="Morin E."/>
            <person name="Murat C."/>
            <person name="Riley R."/>
            <person name="Ohm R."/>
            <person name="Sun H."/>
            <person name="Tunlid A."/>
            <person name="Henrissat B."/>
            <person name="Grigoriev I.V."/>
            <person name="Hibbett D.S."/>
            <person name="Martin F."/>
        </authorList>
    </citation>
    <scope>NUCLEOTIDE SEQUENCE [LARGE SCALE GENOMIC DNA]</scope>
    <source>
        <strain evidence="4">UH-Slu-Lm8-n1</strain>
    </source>
</reference>
<dbReference type="InterPro" id="IPR023214">
    <property type="entry name" value="HAD_sf"/>
</dbReference>
<dbReference type="GO" id="GO:0045944">
    <property type="term" value="P:positive regulation of transcription by RNA polymerase II"/>
    <property type="evidence" value="ECO:0007669"/>
    <property type="project" value="UniProtKB-ARBA"/>
</dbReference>
<dbReference type="Proteomes" id="UP000054485">
    <property type="component" value="Unassembled WGS sequence"/>
</dbReference>
<feature type="domain" description="FCP1 homology" evidence="2">
    <location>
        <begin position="374"/>
        <end position="532"/>
    </location>
</feature>
<dbReference type="PANTHER" id="PTHR12210">
    <property type="entry name" value="DULLARD PROTEIN PHOSPHATASE"/>
    <property type="match status" value="1"/>
</dbReference>
<evidence type="ECO:0000259" key="2">
    <source>
        <dbReference type="PROSITE" id="PS50969"/>
    </source>
</evidence>
<dbReference type="FunFam" id="3.40.50.1000:FF:000043">
    <property type="entry name" value="General stress response phosphoprotein phosphatase Psr1/2"/>
    <property type="match status" value="1"/>
</dbReference>
<dbReference type="GO" id="GO:0016791">
    <property type="term" value="F:phosphatase activity"/>
    <property type="evidence" value="ECO:0007669"/>
    <property type="project" value="InterPro"/>
</dbReference>
<feature type="compositionally biased region" description="Polar residues" evidence="1">
    <location>
        <begin position="35"/>
        <end position="52"/>
    </location>
</feature>
<sequence length="546" mass="58705">MASQDSPLADDKDGQTREQASQIVSQTPAIGNGTTGVDTSAQAHEQSPTSSSEADKDVNPNPSNTVSTFVLPGERENVKPSEKEKDKDKDKGSLATTTQTHPNTNSTSATSSTARRFSRKAKPASKTTKSSTASSSSAREKTASNNHSRDDNKSVGGSQKKESFIVKLVRKLVPCVAPSDRTHAIEVDVDDTTRHMAAETANGVSAPVADTSVPSEKQVEVKEQEREKPNLVIEVSPAATETDPAEIEVIVPPTPTKALLPISETEGMTSGAVQPPGSTGTDIFSPSLPTPVDVSHTPSASTPSHAGDTSHTATDSEGSFTDEEGHGESEEPEVEEVEPMEEDDEDALILNGGAGIPIGPDGELRPLLPPIAPHHVGRKCLVLDLDETLVHSSFKSIQHADYVVPVEIEYHWHNVYVIKRPGVDNFLKKMGEIYEVVVFTASLSKYADPVLDKLDIHQVVSHRLFRESCYNHKGNYVKDLSQLGRPIADTIILDNSPASYIFHPNNAVPVSSWFNDPHDTELTDLCPFLADLAEVRDVRGVLDGGL</sequence>
<name>A0A0C9ZH97_9AGAM</name>
<dbReference type="CDD" id="cd07521">
    <property type="entry name" value="HAD_FCP1-like"/>
    <property type="match status" value="1"/>
</dbReference>
<dbReference type="OrthoDB" id="277011at2759"/>
<feature type="region of interest" description="Disordered" evidence="1">
    <location>
        <begin position="207"/>
        <end position="227"/>
    </location>
</feature>
<accession>A0A0C9ZH97</accession>
<dbReference type="AlphaFoldDB" id="A0A0C9ZH97"/>
<dbReference type="NCBIfam" id="TIGR02251">
    <property type="entry name" value="HIF-SF_euk"/>
    <property type="match status" value="1"/>
</dbReference>
<feature type="region of interest" description="Disordered" evidence="1">
    <location>
        <begin position="1"/>
        <end position="161"/>
    </location>
</feature>
<dbReference type="HOGENOM" id="CLU_020262_9_2_1"/>
<dbReference type="GO" id="GO:0034198">
    <property type="term" value="P:cellular response to amino acid starvation"/>
    <property type="evidence" value="ECO:0007669"/>
    <property type="project" value="UniProtKB-ARBA"/>
</dbReference>
<feature type="compositionally biased region" description="Low complexity" evidence="1">
    <location>
        <begin position="124"/>
        <end position="137"/>
    </location>
</feature>
<organism evidence="3 4">
    <name type="scientific">Suillus luteus UH-Slu-Lm8-n1</name>
    <dbReference type="NCBI Taxonomy" id="930992"/>
    <lineage>
        <taxon>Eukaryota</taxon>
        <taxon>Fungi</taxon>
        <taxon>Dikarya</taxon>
        <taxon>Basidiomycota</taxon>
        <taxon>Agaricomycotina</taxon>
        <taxon>Agaricomycetes</taxon>
        <taxon>Agaricomycetidae</taxon>
        <taxon>Boletales</taxon>
        <taxon>Suillineae</taxon>
        <taxon>Suillaceae</taxon>
        <taxon>Suillus</taxon>
    </lineage>
</organism>
<feature type="compositionally biased region" description="Basic and acidic residues" evidence="1">
    <location>
        <begin position="138"/>
        <end position="161"/>
    </location>
</feature>
<evidence type="ECO:0000313" key="4">
    <source>
        <dbReference type="Proteomes" id="UP000054485"/>
    </source>
</evidence>
<dbReference type="InterPro" id="IPR004274">
    <property type="entry name" value="FCP1_dom"/>
</dbReference>
<dbReference type="SMART" id="SM00577">
    <property type="entry name" value="CPDc"/>
    <property type="match status" value="1"/>
</dbReference>
<evidence type="ECO:0000256" key="1">
    <source>
        <dbReference type="SAM" id="MobiDB-lite"/>
    </source>
</evidence>
<feature type="compositionally biased region" description="Polar residues" evidence="1">
    <location>
        <begin position="296"/>
        <end position="319"/>
    </location>
</feature>
<feature type="compositionally biased region" description="Basic and acidic residues" evidence="1">
    <location>
        <begin position="217"/>
        <end position="227"/>
    </location>
</feature>
<reference evidence="3 4" key="1">
    <citation type="submission" date="2014-04" db="EMBL/GenBank/DDBJ databases">
        <authorList>
            <consortium name="DOE Joint Genome Institute"/>
            <person name="Kuo A."/>
            <person name="Ruytinx J."/>
            <person name="Rineau F."/>
            <person name="Colpaert J."/>
            <person name="Kohler A."/>
            <person name="Nagy L.G."/>
            <person name="Floudas D."/>
            <person name="Copeland A."/>
            <person name="Barry K.W."/>
            <person name="Cichocki N."/>
            <person name="Veneault-Fourrey C."/>
            <person name="LaButti K."/>
            <person name="Lindquist E.A."/>
            <person name="Lipzen A."/>
            <person name="Lundell T."/>
            <person name="Morin E."/>
            <person name="Murat C."/>
            <person name="Sun H."/>
            <person name="Tunlid A."/>
            <person name="Henrissat B."/>
            <person name="Grigoriev I.V."/>
            <person name="Hibbett D.S."/>
            <person name="Martin F."/>
            <person name="Nordberg H.P."/>
            <person name="Cantor M.N."/>
            <person name="Hua S.X."/>
        </authorList>
    </citation>
    <scope>NUCLEOTIDE SEQUENCE [LARGE SCALE GENOMIC DNA]</scope>
    <source>
        <strain evidence="3 4">UH-Slu-Lm8-n1</strain>
    </source>
</reference>
<gene>
    <name evidence="3" type="ORF">CY34DRAFT_93783</name>
</gene>
<evidence type="ECO:0000313" key="3">
    <source>
        <dbReference type="EMBL" id="KIK36785.1"/>
    </source>
</evidence>
<dbReference type="Pfam" id="PF03031">
    <property type="entry name" value="NIF"/>
    <property type="match status" value="1"/>
</dbReference>
<dbReference type="STRING" id="930992.A0A0C9ZH97"/>
<keyword evidence="4" id="KW-1185">Reference proteome</keyword>
<dbReference type="PROSITE" id="PS50969">
    <property type="entry name" value="FCP1"/>
    <property type="match status" value="1"/>
</dbReference>
<dbReference type="InterPro" id="IPR011948">
    <property type="entry name" value="Dullard_phosphatase"/>
</dbReference>
<feature type="region of interest" description="Disordered" evidence="1">
    <location>
        <begin position="267"/>
        <end position="342"/>
    </location>
</feature>
<feature type="compositionally biased region" description="Polar residues" evidence="1">
    <location>
        <begin position="17"/>
        <end position="29"/>
    </location>
</feature>
<dbReference type="SUPFAM" id="SSF56784">
    <property type="entry name" value="HAD-like"/>
    <property type="match status" value="1"/>
</dbReference>
<proteinExistence type="predicted"/>
<protein>
    <submittedName>
        <fullName evidence="3">Unplaced genomic scaffold CY34scaffold_367, whole genome shotgun sequence</fullName>
    </submittedName>
</protein>
<dbReference type="InterPro" id="IPR050365">
    <property type="entry name" value="TIM50"/>
</dbReference>
<dbReference type="GO" id="GO:1904262">
    <property type="term" value="P:negative regulation of TORC1 signaling"/>
    <property type="evidence" value="ECO:0007669"/>
    <property type="project" value="UniProtKB-ARBA"/>
</dbReference>
<feature type="compositionally biased region" description="Acidic residues" evidence="1">
    <location>
        <begin position="330"/>
        <end position="342"/>
    </location>
</feature>
<feature type="compositionally biased region" description="Low complexity" evidence="1">
    <location>
        <begin position="96"/>
        <end position="114"/>
    </location>
</feature>
<dbReference type="GO" id="GO:0009651">
    <property type="term" value="P:response to salt stress"/>
    <property type="evidence" value="ECO:0007669"/>
    <property type="project" value="UniProtKB-ARBA"/>
</dbReference>
<feature type="compositionally biased region" description="Polar residues" evidence="1">
    <location>
        <begin position="267"/>
        <end position="284"/>
    </location>
</feature>
<dbReference type="Gene3D" id="3.40.50.1000">
    <property type="entry name" value="HAD superfamily/HAD-like"/>
    <property type="match status" value="1"/>
</dbReference>